<dbReference type="Pfam" id="PF13668">
    <property type="entry name" value="Ferritin_2"/>
    <property type="match status" value="1"/>
</dbReference>
<dbReference type="PANTHER" id="PTHR38705">
    <property type="entry name" value="PROTEIN RDS1"/>
    <property type="match status" value="1"/>
</dbReference>
<dbReference type="InterPro" id="IPR009078">
    <property type="entry name" value="Ferritin-like_SF"/>
</dbReference>
<reference evidence="2" key="1">
    <citation type="journal article" date="2018" name="Genome Biol. Evol.">
        <title>Genomics and development of Lentinus tigrinus, a white-rot wood-decaying mushroom with dimorphic fruiting bodies.</title>
        <authorList>
            <person name="Wu B."/>
            <person name="Xu Z."/>
            <person name="Knudson A."/>
            <person name="Carlson A."/>
            <person name="Chen N."/>
            <person name="Kovaka S."/>
            <person name="LaButti K."/>
            <person name="Lipzen A."/>
            <person name="Pennachio C."/>
            <person name="Riley R."/>
            <person name="Schakwitz W."/>
            <person name="Umezawa K."/>
            <person name="Ohm R.A."/>
            <person name="Grigoriev I.V."/>
            <person name="Nagy L.G."/>
            <person name="Gibbons J."/>
            <person name="Hibbett D."/>
        </authorList>
    </citation>
    <scope>NUCLEOTIDE SEQUENCE [LARGE SCALE GENOMIC DNA]</scope>
    <source>
        <strain evidence="2">ALCF2SS1-6</strain>
    </source>
</reference>
<dbReference type="EMBL" id="ML122265">
    <property type="protein sequence ID" value="RPD60627.1"/>
    <property type="molecule type" value="Genomic_DNA"/>
</dbReference>
<keyword evidence="1" id="KW-0732">Signal</keyword>
<dbReference type="PANTHER" id="PTHR38705:SF1">
    <property type="entry name" value="PROTEIN RDS1"/>
    <property type="match status" value="1"/>
</dbReference>
<evidence type="ECO:0000313" key="2">
    <source>
        <dbReference type="EMBL" id="RPD60627.1"/>
    </source>
</evidence>
<organism evidence="2 3">
    <name type="scientific">Lentinus tigrinus ALCF2SS1-6</name>
    <dbReference type="NCBI Taxonomy" id="1328759"/>
    <lineage>
        <taxon>Eukaryota</taxon>
        <taxon>Fungi</taxon>
        <taxon>Dikarya</taxon>
        <taxon>Basidiomycota</taxon>
        <taxon>Agaricomycotina</taxon>
        <taxon>Agaricomycetes</taxon>
        <taxon>Polyporales</taxon>
        <taxon>Polyporaceae</taxon>
        <taxon>Lentinus</taxon>
    </lineage>
</organism>
<feature type="chain" id="PRO_5022768546" description="Ferritin-like domain-containing protein" evidence="1">
    <location>
        <begin position="21"/>
        <end position="298"/>
    </location>
</feature>
<dbReference type="STRING" id="1328759.A0A5C2SBI3"/>
<sequence length="298" mass="31658">MFKKTFLLAFAAIAGTSVRAAPSSSRILTTDIDVLQYALTIEHIANAYYKGALAEFDDKVFADAGYSHDVRNRFVEIGSHEAAHVKLLSDILGSKATQPCIYEFLFTDVVSFVVLAGVLENLADSAYVGAIHLIQNPDYVTTAATILSVQARHATWVPSDPERSNPFNGAFDEPLPASSVIAQLMQFIKECPSPFNSTLPFDVRPFPTLTLSDDSPAAGDSIIAHFAAADGASDAGRKPAYVAWLGESKVEYSVLGPGGETIVPHGLKGVVYALAVSSENGKPSTANMLSGLAPAHIL</sequence>
<dbReference type="SUPFAM" id="SSF47240">
    <property type="entry name" value="Ferritin-like"/>
    <property type="match status" value="1"/>
</dbReference>
<feature type="signal peptide" evidence="1">
    <location>
        <begin position="1"/>
        <end position="20"/>
    </location>
</feature>
<dbReference type="InterPro" id="IPR039254">
    <property type="entry name" value="Rds1"/>
</dbReference>
<protein>
    <recommendedName>
        <fullName evidence="4">Ferritin-like domain-containing protein</fullName>
    </recommendedName>
</protein>
<proteinExistence type="predicted"/>
<keyword evidence="3" id="KW-1185">Reference proteome</keyword>
<dbReference type="OrthoDB" id="1001765at2759"/>
<gene>
    <name evidence="2" type="ORF">L227DRAFT_653304</name>
</gene>
<evidence type="ECO:0008006" key="4">
    <source>
        <dbReference type="Google" id="ProtNLM"/>
    </source>
</evidence>
<accession>A0A5C2SBI3</accession>
<evidence type="ECO:0000256" key="1">
    <source>
        <dbReference type="SAM" id="SignalP"/>
    </source>
</evidence>
<evidence type="ECO:0000313" key="3">
    <source>
        <dbReference type="Proteomes" id="UP000313359"/>
    </source>
</evidence>
<name>A0A5C2SBI3_9APHY</name>
<dbReference type="AlphaFoldDB" id="A0A5C2SBI3"/>
<dbReference type="CDD" id="cd00657">
    <property type="entry name" value="Ferritin_like"/>
    <property type="match status" value="1"/>
</dbReference>
<dbReference type="Proteomes" id="UP000313359">
    <property type="component" value="Unassembled WGS sequence"/>
</dbReference>